<dbReference type="PROSITE" id="PS50011">
    <property type="entry name" value="PROTEIN_KINASE_DOM"/>
    <property type="match status" value="1"/>
</dbReference>
<proteinExistence type="predicted"/>
<dbReference type="Pfam" id="PF00069">
    <property type="entry name" value="Pkinase"/>
    <property type="match status" value="1"/>
</dbReference>
<dbReference type="GO" id="GO:0005524">
    <property type="term" value="F:ATP binding"/>
    <property type="evidence" value="ECO:0007669"/>
    <property type="project" value="InterPro"/>
</dbReference>
<dbReference type="SMART" id="SM00220">
    <property type="entry name" value="S_TKc"/>
    <property type="match status" value="1"/>
</dbReference>
<dbReference type="OrthoDB" id="2988131at2"/>
<dbReference type="AlphaFoldDB" id="A0A1I1H2P1"/>
<dbReference type="GO" id="GO:0004672">
    <property type="term" value="F:protein kinase activity"/>
    <property type="evidence" value="ECO:0007669"/>
    <property type="project" value="InterPro"/>
</dbReference>
<name>A0A1I1H2P1_9ACTN</name>
<feature type="domain" description="Protein kinase" evidence="2">
    <location>
        <begin position="7"/>
        <end position="300"/>
    </location>
</feature>
<reference evidence="3 4" key="1">
    <citation type="submission" date="2016-10" db="EMBL/GenBank/DDBJ databases">
        <authorList>
            <person name="de Groot N.N."/>
        </authorList>
    </citation>
    <scope>NUCLEOTIDE SEQUENCE [LARGE SCALE GENOMIC DNA]</scope>
    <source>
        <strain evidence="3 4">CGMCC 4.5739</strain>
    </source>
</reference>
<keyword evidence="3" id="KW-0418">Kinase</keyword>
<keyword evidence="3" id="KW-0808">Transferase</keyword>
<dbReference type="RefSeq" id="WP_093837547.1">
    <property type="nucleotide sequence ID" value="NZ_FOLM01000002.1"/>
</dbReference>
<dbReference type="InterPro" id="IPR000719">
    <property type="entry name" value="Prot_kinase_dom"/>
</dbReference>
<dbReference type="GO" id="GO:0007165">
    <property type="term" value="P:signal transduction"/>
    <property type="evidence" value="ECO:0007669"/>
    <property type="project" value="TreeGrafter"/>
</dbReference>
<organism evidence="3 4">
    <name type="scientific">Streptomyces aidingensis</name>
    <dbReference type="NCBI Taxonomy" id="910347"/>
    <lineage>
        <taxon>Bacteria</taxon>
        <taxon>Bacillati</taxon>
        <taxon>Actinomycetota</taxon>
        <taxon>Actinomycetes</taxon>
        <taxon>Kitasatosporales</taxon>
        <taxon>Streptomycetaceae</taxon>
        <taxon>Streptomyces</taxon>
    </lineage>
</organism>
<dbReference type="InterPro" id="IPR011009">
    <property type="entry name" value="Kinase-like_dom_sf"/>
</dbReference>
<dbReference type="Gene3D" id="1.10.510.10">
    <property type="entry name" value="Transferase(Phosphotransferase) domain 1"/>
    <property type="match status" value="1"/>
</dbReference>
<evidence type="ECO:0000313" key="3">
    <source>
        <dbReference type="EMBL" id="SFC18399.1"/>
    </source>
</evidence>
<dbReference type="InterPro" id="IPR052751">
    <property type="entry name" value="Plant_MAPKKK"/>
</dbReference>
<dbReference type="PANTHER" id="PTHR48011">
    <property type="entry name" value="CCR4-NOT TRANSCRIPTIONAL COMPLEX SUBUNIT CAF120-RELATED"/>
    <property type="match status" value="1"/>
</dbReference>
<evidence type="ECO:0000256" key="1">
    <source>
        <dbReference type="SAM" id="MobiDB-lite"/>
    </source>
</evidence>
<dbReference type="PANTHER" id="PTHR48011:SF4">
    <property type="entry name" value="MITOGEN-ACTIVATED PROTEIN KINASE KINASE KINASE 19"/>
    <property type="match status" value="1"/>
</dbReference>
<sequence length="300" mass="32579">MTTTEPETPLDALSTHTGRPVSRARPVTERRGSRTWDATLAGGIRVALKANTPGRQPERRDKIAELAREAKVLEALAQARAVEPGYLLAAGRWREGRWLAVRWISGTPLWTAFEPARTTGHRTPEHRELLLRTAASWAARLAALHVAGWTHADVQPTNTLIAPDGTAHLIDYALACGPDGGRDRAPYRGALTHTTAPETAAALLATDEDTHIQAGPPADIWGLGASLLWAWTGKRPVAYLADAPRRDKLTAIATGRTVDLATARPWPFPELEELINACLTPDPARRPPAHQLTRAVNTQV</sequence>
<dbReference type="EMBL" id="FOLM01000002">
    <property type="protein sequence ID" value="SFC18399.1"/>
    <property type="molecule type" value="Genomic_DNA"/>
</dbReference>
<evidence type="ECO:0000259" key="2">
    <source>
        <dbReference type="PROSITE" id="PS50011"/>
    </source>
</evidence>
<keyword evidence="4" id="KW-1185">Reference proteome</keyword>
<evidence type="ECO:0000313" key="4">
    <source>
        <dbReference type="Proteomes" id="UP000199207"/>
    </source>
</evidence>
<gene>
    <name evidence="3" type="ORF">SAMN05421773_102235</name>
</gene>
<dbReference type="Gene3D" id="3.30.200.20">
    <property type="entry name" value="Phosphorylase Kinase, domain 1"/>
    <property type="match status" value="1"/>
</dbReference>
<dbReference type="SUPFAM" id="SSF56112">
    <property type="entry name" value="Protein kinase-like (PK-like)"/>
    <property type="match status" value="1"/>
</dbReference>
<accession>A0A1I1H2P1</accession>
<dbReference type="STRING" id="910347.SAMN05421773_102235"/>
<dbReference type="Proteomes" id="UP000199207">
    <property type="component" value="Unassembled WGS sequence"/>
</dbReference>
<protein>
    <submittedName>
        <fullName evidence="3">Protein kinase domain-containing protein</fullName>
    </submittedName>
</protein>
<feature type="region of interest" description="Disordered" evidence="1">
    <location>
        <begin position="1"/>
        <end position="32"/>
    </location>
</feature>